<evidence type="ECO:0000313" key="8">
    <source>
        <dbReference type="Proteomes" id="UP000053664"/>
    </source>
</evidence>
<gene>
    <name evidence="7" type="ORF">PFL1_02495</name>
</gene>
<dbReference type="KEGG" id="pfp:PFL1_02495"/>
<dbReference type="GO" id="GO:0006351">
    <property type="term" value="P:DNA-templated transcription"/>
    <property type="evidence" value="ECO:0007669"/>
    <property type="project" value="InterPro"/>
</dbReference>
<dbReference type="PANTHER" id="PTHR14440">
    <property type="entry name" value="DNA-DIRECTED RNA POLYMERASE I SUBUNIT RPA49"/>
    <property type="match status" value="1"/>
</dbReference>
<name>A0A061HA83_9BASI</name>
<dbReference type="GeneID" id="19316615"/>
<evidence type="ECO:0000256" key="6">
    <source>
        <dbReference type="SAM" id="MobiDB-lite"/>
    </source>
</evidence>
<proteinExistence type="inferred from homology"/>
<keyword evidence="3" id="KW-0240">DNA-directed RNA polymerase</keyword>
<dbReference type="eggNOG" id="KOG4183">
    <property type="taxonomic scope" value="Eukaryota"/>
</dbReference>
<dbReference type="AlphaFoldDB" id="A0A061HA83"/>
<dbReference type="GO" id="GO:0000428">
    <property type="term" value="C:DNA-directed RNA polymerase complex"/>
    <property type="evidence" value="ECO:0007669"/>
    <property type="project" value="UniProtKB-KW"/>
</dbReference>
<reference evidence="7 8" key="1">
    <citation type="journal article" date="2013" name="Plant Cell">
        <title>The transition from a phytopathogenic smut ancestor to an anamorphic biocontrol agent deciphered by comparative whole-genome analysis.</title>
        <authorList>
            <person name="Lefebvre F."/>
            <person name="Joly D.L."/>
            <person name="Labbe C."/>
            <person name="Teichmann B."/>
            <person name="Linning R."/>
            <person name="Belzile F."/>
            <person name="Bakkeren G."/>
            <person name="Belanger R.R."/>
        </authorList>
    </citation>
    <scope>NUCLEOTIDE SEQUENCE [LARGE SCALE GENOMIC DNA]</scope>
    <source>
        <strain evidence="7 8">PF-1</strain>
    </source>
</reference>
<dbReference type="Pfam" id="PF06870">
    <property type="entry name" value="RNA_pol_I_A49"/>
    <property type="match status" value="1"/>
</dbReference>
<dbReference type="HOGENOM" id="CLU_034953_2_1_1"/>
<feature type="compositionally biased region" description="Basic and acidic residues" evidence="6">
    <location>
        <begin position="43"/>
        <end position="54"/>
    </location>
</feature>
<organism evidence="7 8">
    <name type="scientific">Pseudozyma flocculosa PF-1</name>
    <dbReference type="NCBI Taxonomy" id="1277687"/>
    <lineage>
        <taxon>Eukaryota</taxon>
        <taxon>Fungi</taxon>
        <taxon>Dikarya</taxon>
        <taxon>Basidiomycota</taxon>
        <taxon>Ustilaginomycotina</taxon>
        <taxon>Ustilaginomycetes</taxon>
        <taxon>Ustilaginales</taxon>
        <taxon>Ustilaginaceae</taxon>
        <taxon>Pseudozyma</taxon>
    </lineage>
</organism>
<comment type="subcellular location">
    <subcellularLocation>
        <location evidence="1">Nucleus</location>
        <location evidence="1">Nucleolus</location>
    </subcellularLocation>
</comment>
<evidence type="ECO:0000256" key="3">
    <source>
        <dbReference type="ARBA" id="ARBA00022478"/>
    </source>
</evidence>
<keyword evidence="5" id="KW-0539">Nucleus</keyword>
<dbReference type="Proteomes" id="UP000053664">
    <property type="component" value="Unassembled WGS sequence"/>
</dbReference>
<evidence type="ECO:0008006" key="9">
    <source>
        <dbReference type="Google" id="ProtNLM"/>
    </source>
</evidence>
<dbReference type="OrthoDB" id="532500at2759"/>
<dbReference type="InterPro" id="IPR009668">
    <property type="entry name" value="RNA_pol-assoc_fac_A49-like"/>
</dbReference>
<evidence type="ECO:0000256" key="5">
    <source>
        <dbReference type="ARBA" id="ARBA00023242"/>
    </source>
</evidence>
<dbReference type="EMBL" id="KE361629">
    <property type="protein sequence ID" value="EPQ29822.1"/>
    <property type="molecule type" value="Genomic_DNA"/>
</dbReference>
<comment type="similarity">
    <text evidence="2">Belongs to the eukaryotic RPA49/POLR1E RNA polymerase subunit family.</text>
</comment>
<dbReference type="GO" id="GO:0003677">
    <property type="term" value="F:DNA binding"/>
    <property type="evidence" value="ECO:0007669"/>
    <property type="project" value="InterPro"/>
</dbReference>
<feature type="region of interest" description="Disordered" evidence="6">
    <location>
        <begin position="1"/>
        <end position="74"/>
    </location>
</feature>
<keyword evidence="4" id="KW-0804">Transcription</keyword>
<dbReference type="GO" id="GO:0005730">
    <property type="term" value="C:nucleolus"/>
    <property type="evidence" value="ECO:0007669"/>
    <property type="project" value="UniProtKB-SubCell"/>
</dbReference>
<evidence type="ECO:0000256" key="1">
    <source>
        <dbReference type="ARBA" id="ARBA00004604"/>
    </source>
</evidence>
<protein>
    <recommendedName>
        <fullName evidence="9">DNA-directed RNA polymerase I subunit RPA49</fullName>
    </recommendedName>
</protein>
<sequence>MAPSTAGPSSSSSSPTKQKRKHKEIDSKADSTASSSTPSKHKSSSDKKSKEDKKASKKSKSDASSPSKKAKVEAGQATLRLAGAANSTRSSNGIALASFPDYLPADSADFDLYRGDALPGSSSSGSVKGGPKDERLVLAGGTNSIEYLGDNFLMGSASDLRGYSGEYMVGVYDPVASTVTLRAAPLFTVSRSIKALKMLDPITFDGDDSVSVYYQQRKGLEGTFGNTKAKKARINAERMKVDVSQVFGSVDQVTEGITQSTANLPSAAELQAIDLKSRPIPPHEPNATKPVDVYPIKNLIDPTVLKQVPIDAVLELTSEEDVRAWLEPIKTSWLATRVWAAVQNAQFDYPDPPAGASQDVVDSFTKRQNIAIEETKDRVRMTMYLVYLISFMLLFQEVRDPRSIKESLGLDQSAQGNRVFRDIVDRFTNSAKGRSKIYLSGLEQTRYLAYTCALLLHTDHFSVAYEPVAKGLQLEPYKLMEIFKAIGCTPSTKPVANGDVEFGEIKKVRCATLSLPLKFPEPRRKRVAKK</sequence>
<feature type="compositionally biased region" description="Low complexity" evidence="6">
    <location>
        <begin position="1"/>
        <end position="16"/>
    </location>
</feature>
<dbReference type="RefSeq" id="XP_007878203.1">
    <property type="nucleotide sequence ID" value="XM_007880012.1"/>
</dbReference>
<evidence type="ECO:0000256" key="4">
    <source>
        <dbReference type="ARBA" id="ARBA00023163"/>
    </source>
</evidence>
<accession>A0A061HA83</accession>
<evidence type="ECO:0000313" key="7">
    <source>
        <dbReference type="EMBL" id="EPQ29822.1"/>
    </source>
</evidence>
<evidence type="ECO:0000256" key="2">
    <source>
        <dbReference type="ARBA" id="ARBA00009430"/>
    </source>
</evidence>